<dbReference type="OrthoDB" id="9811754at2"/>
<keyword evidence="2 3" id="KW-0175">Coiled coil</keyword>
<dbReference type="SUPFAM" id="SSF111369">
    <property type="entry name" value="HlyD-like secretion proteins"/>
    <property type="match status" value="1"/>
</dbReference>
<evidence type="ECO:0000313" key="6">
    <source>
        <dbReference type="Proteomes" id="UP000238949"/>
    </source>
</evidence>
<comment type="caution">
    <text evidence="5">The sequence shown here is derived from an EMBL/GenBank/DDBJ whole genome shotgun (WGS) entry which is preliminary data.</text>
</comment>
<gene>
    <name evidence="5" type="ORF">C6Y40_19535</name>
</gene>
<dbReference type="Proteomes" id="UP000238949">
    <property type="component" value="Unassembled WGS sequence"/>
</dbReference>
<dbReference type="PANTHER" id="PTHR32347:SF23">
    <property type="entry name" value="BLL5650 PROTEIN"/>
    <property type="match status" value="1"/>
</dbReference>
<accession>A0A2S9V6D4</accession>
<feature type="domain" description="YknX-like beta-barrel" evidence="4">
    <location>
        <begin position="248"/>
        <end position="326"/>
    </location>
</feature>
<evidence type="ECO:0000256" key="1">
    <source>
        <dbReference type="ARBA" id="ARBA00004196"/>
    </source>
</evidence>
<proteinExistence type="predicted"/>
<dbReference type="Pfam" id="PF25990">
    <property type="entry name" value="Beta-barrel_YknX"/>
    <property type="match status" value="1"/>
</dbReference>
<name>A0A2S9V6D4_9ALTE</name>
<dbReference type="GO" id="GO:0030313">
    <property type="term" value="C:cell envelope"/>
    <property type="evidence" value="ECO:0007669"/>
    <property type="project" value="UniProtKB-SubCell"/>
</dbReference>
<feature type="coiled-coil region" evidence="3">
    <location>
        <begin position="84"/>
        <end position="176"/>
    </location>
</feature>
<evidence type="ECO:0000313" key="5">
    <source>
        <dbReference type="EMBL" id="PRO71915.1"/>
    </source>
</evidence>
<dbReference type="InterPro" id="IPR050465">
    <property type="entry name" value="UPF0194_transport"/>
</dbReference>
<protein>
    <submittedName>
        <fullName evidence="5">Secretion protein HlyD</fullName>
    </submittedName>
</protein>
<dbReference type="AlphaFoldDB" id="A0A2S9V6D4"/>
<evidence type="ECO:0000259" key="4">
    <source>
        <dbReference type="Pfam" id="PF25990"/>
    </source>
</evidence>
<dbReference type="PROSITE" id="PS51257">
    <property type="entry name" value="PROKAR_LIPOPROTEIN"/>
    <property type="match status" value="1"/>
</dbReference>
<dbReference type="PANTHER" id="PTHR32347">
    <property type="entry name" value="EFFLUX SYSTEM COMPONENT YKNX-RELATED"/>
    <property type="match status" value="1"/>
</dbReference>
<organism evidence="5 6">
    <name type="scientific">Alteromonas alba</name>
    <dbReference type="NCBI Taxonomy" id="2079529"/>
    <lineage>
        <taxon>Bacteria</taxon>
        <taxon>Pseudomonadati</taxon>
        <taxon>Pseudomonadota</taxon>
        <taxon>Gammaproteobacteria</taxon>
        <taxon>Alteromonadales</taxon>
        <taxon>Alteromonadaceae</taxon>
        <taxon>Alteromonas/Salinimonas group</taxon>
        <taxon>Alteromonas</taxon>
    </lineage>
</organism>
<sequence>MHVKFSVLLCAALTLGACSNDKAIEIASEKTLSAPLTASGEIVSLDSASVSPPSIRGMWQMKVQFLVPENTNIKEGDMLLKFDGQQLQTKLIEQQSELDAEKKNFEKELLENEARAEELKLALAEAQMNYEKEKRLAEIVDISTKRVEKEKQQKEFEIARARLNQATQQAKQFAETRKLNEQLAQSKINRLQSKLGQTQRYIAKLTVKSPKPGLIMYKAAPDGEKVAVGDSVFMGRTILTIPSLDKLAVKAQFDEADTAKLSIGSKVKVTLDAYPEVPYAGKIVSLGEAYKEKSSTNLSIVFDVQIELEKIDPSRMRPGMKANIEVQEDNLS</sequence>
<comment type="subcellular location">
    <subcellularLocation>
        <location evidence="1">Cell envelope</location>
    </subcellularLocation>
</comment>
<keyword evidence="6" id="KW-1185">Reference proteome</keyword>
<dbReference type="InterPro" id="IPR058636">
    <property type="entry name" value="Beta-barrel_YknX"/>
</dbReference>
<dbReference type="RefSeq" id="WP_105936075.1">
    <property type="nucleotide sequence ID" value="NZ_PVNP01000196.1"/>
</dbReference>
<reference evidence="6" key="1">
    <citation type="journal article" date="2020" name="Int. J. Syst. Evol. Microbiol.">
        <title>Alteromonas alba sp. nov., a marine bacterium isolated from the seawater of the West Pacific Ocean.</title>
        <authorList>
            <person name="Sun C."/>
            <person name="Wu Y.-H."/>
            <person name="Xamxidin M."/>
            <person name="Cheng H."/>
            <person name="Xu X.-W."/>
        </authorList>
    </citation>
    <scope>NUCLEOTIDE SEQUENCE [LARGE SCALE GENOMIC DNA]</scope>
    <source>
        <strain evidence="6">190</strain>
    </source>
</reference>
<dbReference type="Gene3D" id="2.40.30.170">
    <property type="match status" value="1"/>
</dbReference>
<evidence type="ECO:0000256" key="3">
    <source>
        <dbReference type="SAM" id="Coils"/>
    </source>
</evidence>
<evidence type="ECO:0000256" key="2">
    <source>
        <dbReference type="ARBA" id="ARBA00023054"/>
    </source>
</evidence>
<dbReference type="EMBL" id="PVNP01000196">
    <property type="protein sequence ID" value="PRO71915.1"/>
    <property type="molecule type" value="Genomic_DNA"/>
</dbReference>